<feature type="region of interest" description="Disordered" evidence="1">
    <location>
        <begin position="1"/>
        <end position="22"/>
    </location>
</feature>
<reference evidence="2 3" key="1">
    <citation type="submission" date="2014-02" db="EMBL/GenBank/DDBJ databases">
        <authorList>
            <person name="Genoscope - CEA"/>
        </authorList>
    </citation>
    <scope>NUCLEOTIDE SEQUENCE [LARGE SCALE GENOMIC DNA]</scope>
    <source>
        <strain evidence="2 3">PCC 8005</strain>
    </source>
</reference>
<name>A0A9P1NWC7_9CYAN</name>
<evidence type="ECO:0000256" key="1">
    <source>
        <dbReference type="SAM" id="MobiDB-lite"/>
    </source>
</evidence>
<accession>A0A9P1NWC7</accession>
<dbReference type="EMBL" id="FO818640">
    <property type="protein sequence ID" value="CDM92434.1"/>
    <property type="molecule type" value="Genomic_DNA"/>
</dbReference>
<feature type="compositionally biased region" description="Pro residues" evidence="1">
    <location>
        <begin position="1"/>
        <end position="17"/>
    </location>
</feature>
<gene>
    <name evidence="2" type="ORF">ARTHRO_10107</name>
</gene>
<sequence>MKPNHQPPIPHPPPGQPSHPIGLVAPTKIQCDNPGDLMYKIAQKVRADPMLKKQVEQRVYEMLISDLNLIRERH</sequence>
<dbReference type="RefSeq" id="WP_006622192.1">
    <property type="nucleotide sequence ID" value="NZ_FO818640.1"/>
</dbReference>
<protein>
    <submittedName>
        <fullName evidence="2">Uncharacterized protein</fullName>
    </submittedName>
</protein>
<evidence type="ECO:0000313" key="3">
    <source>
        <dbReference type="Proteomes" id="UP000032946"/>
    </source>
</evidence>
<dbReference type="AlphaFoldDB" id="A0A9P1NWC7"/>
<evidence type="ECO:0000313" key="2">
    <source>
        <dbReference type="EMBL" id="CDM92434.1"/>
    </source>
</evidence>
<keyword evidence="3" id="KW-1185">Reference proteome</keyword>
<proteinExistence type="predicted"/>
<dbReference type="Proteomes" id="UP000032946">
    <property type="component" value="Chromosome"/>
</dbReference>
<organism evidence="2 3">
    <name type="scientific">Limnospira indica PCC 8005</name>
    <dbReference type="NCBI Taxonomy" id="376219"/>
    <lineage>
        <taxon>Bacteria</taxon>
        <taxon>Bacillati</taxon>
        <taxon>Cyanobacteriota</taxon>
        <taxon>Cyanophyceae</taxon>
        <taxon>Oscillatoriophycideae</taxon>
        <taxon>Oscillatoriales</taxon>
        <taxon>Sirenicapillariaceae</taxon>
        <taxon>Limnospira</taxon>
    </lineage>
</organism>